<dbReference type="AlphaFoldDB" id="I3C738"/>
<dbReference type="InterPro" id="IPR053147">
    <property type="entry name" value="Hsp_HslJ-like"/>
</dbReference>
<dbReference type="eggNOG" id="COG3187">
    <property type="taxonomic scope" value="Bacteria"/>
</dbReference>
<keyword evidence="3" id="KW-0449">Lipoprotein</keyword>
<organism evidence="3 4">
    <name type="scientific">Galbibacter orientalis DSM 19592</name>
    <dbReference type="NCBI Taxonomy" id="926559"/>
    <lineage>
        <taxon>Bacteria</taxon>
        <taxon>Pseudomonadati</taxon>
        <taxon>Bacteroidota</taxon>
        <taxon>Flavobacteriia</taxon>
        <taxon>Flavobacteriales</taxon>
        <taxon>Flavobacteriaceae</taxon>
        <taxon>Galbibacter</taxon>
    </lineage>
</organism>
<dbReference type="Gene3D" id="2.40.128.640">
    <property type="match status" value="1"/>
</dbReference>
<dbReference type="Pfam" id="PF03724">
    <property type="entry name" value="META"/>
    <property type="match status" value="1"/>
</dbReference>
<sequence>MNLKLTSIGLLSAALLAVGCNEKPKKEETTTSTEEKMVDTHTSENSLDWNGTYKGILPCADCEGIETSLLLNLDKTYIVTTTYLGKEEEPSEKSGSFTWNAKGNQITLDGDKNQQYAVGENTLTKLDNQGAKIEGALANKYVLNKEQIISDEALTGKKWRLVKLMGQPVSEIGKATSEPFIQFFAEENRVSGNAGCNSFTGSYTLKEGNRFETSKLASTMKACLDMKVESQFMGILEKADTYTIKDGVLSITKARMAPLAVFELAK</sequence>
<dbReference type="STRING" id="926559.JoomaDRAFT_2452"/>
<feature type="compositionally biased region" description="Basic and acidic residues" evidence="1">
    <location>
        <begin position="23"/>
        <end position="42"/>
    </location>
</feature>
<proteinExistence type="predicted"/>
<evidence type="ECO:0000313" key="4">
    <source>
        <dbReference type="Proteomes" id="UP000004690"/>
    </source>
</evidence>
<dbReference type="InterPro" id="IPR038670">
    <property type="entry name" value="HslJ-like_sf"/>
</dbReference>
<dbReference type="PROSITE" id="PS51257">
    <property type="entry name" value="PROKAR_LIPOPROTEIN"/>
    <property type="match status" value="1"/>
</dbReference>
<name>I3C738_9FLAO</name>
<protein>
    <submittedName>
        <fullName evidence="3">Putative lipoprotein NlpE involved in copper resistance</fullName>
    </submittedName>
</protein>
<accession>I3C738</accession>
<dbReference type="EMBL" id="JH651379">
    <property type="protein sequence ID" value="EIJ39431.1"/>
    <property type="molecule type" value="Genomic_DNA"/>
</dbReference>
<evidence type="ECO:0000259" key="2">
    <source>
        <dbReference type="Pfam" id="PF03724"/>
    </source>
</evidence>
<dbReference type="PANTHER" id="PTHR35535:SF1">
    <property type="entry name" value="HEAT SHOCK PROTEIN HSLJ"/>
    <property type="match status" value="1"/>
</dbReference>
<dbReference type="eggNOG" id="COG3015">
    <property type="taxonomic scope" value="Bacteria"/>
</dbReference>
<feature type="region of interest" description="Disordered" evidence="1">
    <location>
        <begin position="23"/>
        <end position="43"/>
    </location>
</feature>
<keyword evidence="4" id="KW-1185">Reference proteome</keyword>
<dbReference type="HOGENOM" id="CLU_043917_0_0_10"/>
<dbReference type="PANTHER" id="PTHR35535">
    <property type="entry name" value="HEAT SHOCK PROTEIN HSLJ"/>
    <property type="match status" value="1"/>
</dbReference>
<evidence type="ECO:0000256" key="1">
    <source>
        <dbReference type="SAM" id="MobiDB-lite"/>
    </source>
</evidence>
<dbReference type="InterPro" id="IPR005184">
    <property type="entry name" value="DUF306_Meta_HslJ"/>
</dbReference>
<dbReference type="Proteomes" id="UP000004690">
    <property type="component" value="Unassembled WGS sequence"/>
</dbReference>
<dbReference type="InterPro" id="IPR007298">
    <property type="entry name" value="Cu-R_lipoprotein_NlpE"/>
</dbReference>
<dbReference type="Gene3D" id="2.40.128.270">
    <property type="match status" value="1"/>
</dbReference>
<evidence type="ECO:0000313" key="3">
    <source>
        <dbReference type="EMBL" id="EIJ39431.1"/>
    </source>
</evidence>
<gene>
    <name evidence="3" type="ORF">JoomaDRAFT_2452</name>
</gene>
<dbReference type="Pfam" id="PF04170">
    <property type="entry name" value="NlpE"/>
    <property type="match status" value="1"/>
</dbReference>
<reference evidence="3 4" key="1">
    <citation type="submission" date="2012-02" db="EMBL/GenBank/DDBJ databases">
        <title>Improved High-Quality Draft genome of Joostella marina DSM 19592.</title>
        <authorList>
            <consortium name="US DOE Joint Genome Institute (JGI-PGF)"/>
            <person name="Lucas S."/>
            <person name="Copeland A."/>
            <person name="Lapidus A."/>
            <person name="Bruce D."/>
            <person name="Goodwin L."/>
            <person name="Pitluck S."/>
            <person name="Peters L."/>
            <person name="Chertkov O."/>
            <person name="Ovchinnikova G."/>
            <person name="Kyrpides N."/>
            <person name="Mavromatis K."/>
            <person name="Detter J.C."/>
            <person name="Han C."/>
            <person name="Land M."/>
            <person name="Hauser L."/>
            <person name="Markowitz V."/>
            <person name="Cheng J.-F."/>
            <person name="Hugenholtz P."/>
            <person name="Woyke T."/>
            <person name="Wu D."/>
            <person name="Tindall B."/>
            <person name="Brambilla E."/>
            <person name="Klenk H.-P."/>
            <person name="Eisen J.A."/>
        </authorList>
    </citation>
    <scope>NUCLEOTIDE SEQUENCE [LARGE SCALE GENOMIC DNA]</scope>
    <source>
        <strain evidence="3 4">DSM 19592</strain>
    </source>
</reference>
<feature type="domain" description="DUF306" evidence="2">
    <location>
        <begin position="152"/>
        <end position="263"/>
    </location>
</feature>